<dbReference type="STRING" id="1121416.SAMN02745220_01876"/>
<name>A0A1M7Y508_9BACT</name>
<evidence type="ECO:0000256" key="2">
    <source>
        <dbReference type="SAM" id="Phobius"/>
    </source>
</evidence>
<dbReference type="CDD" id="cd12797">
    <property type="entry name" value="M23_peptidase"/>
    <property type="match status" value="1"/>
</dbReference>
<dbReference type="PANTHER" id="PTHR21666">
    <property type="entry name" value="PEPTIDASE-RELATED"/>
    <property type="match status" value="1"/>
</dbReference>
<dbReference type="InterPro" id="IPR016047">
    <property type="entry name" value="M23ase_b-sheet_dom"/>
</dbReference>
<evidence type="ECO:0000313" key="5">
    <source>
        <dbReference type="Proteomes" id="UP000184603"/>
    </source>
</evidence>
<sequence length="319" mass="35651">MNERIHILITGERGKTLRFHFQRQKICILSMFATIVVIVLAITSIFSLSLFSRNRVITQELTELRIKASKSDEIIARMENNANAERSRLNLQITSLKLRHANLLASFEQEKDELLSTAVNELNQRSELIDNMMQKIGVKVSSNTSKKSTPNSGGPFIALNPDLQNELLDKADTFLETVKAVPLGKPVKGTITSRFGPRRDPVNHKRSFHEGIDFKGKTGDNIYATGAGVVTKAFRNGSYGNFVEIDHKNGYKTTFAHMKKFKVAVGDKVKRGQLIGQIGNTGRSTGPHLHYELLYKGKPTNPLKYMQVAKLLEPESSAK</sequence>
<organism evidence="4 5">
    <name type="scientific">Desulfopila aestuarii DSM 18488</name>
    <dbReference type="NCBI Taxonomy" id="1121416"/>
    <lineage>
        <taxon>Bacteria</taxon>
        <taxon>Pseudomonadati</taxon>
        <taxon>Thermodesulfobacteriota</taxon>
        <taxon>Desulfobulbia</taxon>
        <taxon>Desulfobulbales</taxon>
        <taxon>Desulfocapsaceae</taxon>
        <taxon>Desulfopila</taxon>
    </lineage>
</organism>
<dbReference type="EMBL" id="FRFE01000007">
    <property type="protein sequence ID" value="SHO47453.1"/>
    <property type="molecule type" value="Genomic_DNA"/>
</dbReference>
<accession>A0A1M7Y508</accession>
<dbReference type="PANTHER" id="PTHR21666:SF289">
    <property type="entry name" value="L-ALA--D-GLU ENDOPEPTIDASE"/>
    <property type="match status" value="1"/>
</dbReference>
<dbReference type="OrthoDB" id="9815245at2"/>
<keyword evidence="5" id="KW-1185">Reference proteome</keyword>
<dbReference type="AlphaFoldDB" id="A0A1M7Y508"/>
<feature type="domain" description="M23ase beta-sheet core" evidence="3">
    <location>
        <begin position="208"/>
        <end position="302"/>
    </location>
</feature>
<dbReference type="Proteomes" id="UP000184603">
    <property type="component" value="Unassembled WGS sequence"/>
</dbReference>
<evidence type="ECO:0000256" key="1">
    <source>
        <dbReference type="ARBA" id="ARBA00022729"/>
    </source>
</evidence>
<dbReference type="GO" id="GO:0004222">
    <property type="term" value="F:metalloendopeptidase activity"/>
    <property type="evidence" value="ECO:0007669"/>
    <property type="project" value="TreeGrafter"/>
</dbReference>
<proteinExistence type="predicted"/>
<keyword evidence="1" id="KW-0732">Signal</keyword>
<dbReference type="Pfam" id="PF01551">
    <property type="entry name" value="Peptidase_M23"/>
    <property type="match status" value="1"/>
</dbReference>
<dbReference type="SUPFAM" id="SSF51261">
    <property type="entry name" value="Duplicated hybrid motif"/>
    <property type="match status" value="1"/>
</dbReference>
<keyword evidence="2" id="KW-1133">Transmembrane helix</keyword>
<dbReference type="InterPro" id="IPR050570">
    <property type="entry name" value="Cell_wall_metabolism_enzyme"/>
</dbReference>
<keyword evidence="2" id="KW-0812">Transmembrane</keyword>
<reference evidence="4 5" key="1">
    <citation type="submission" date="2016-12" db="EMBL/GenBank/DDBJ databases">
        <authorList>
            <person name="Song W.-J."/>
            <person name="Kurnit D.M."/>
        </authorList>
    </citation>
    <scope>NUCLEOTIDE SEQUENCE [LARGE SCALE GENOMIC DNA]</scope>
    <source>
        <strain evidence="4 5">DSM 18488</strain>
    </source>
</reference>
<dbReference type="RefSeq" id="WP_073613184.1">
    <property type="nucleotide sequence ID" value="NZ_FRFE01000007.1"/>
</dbReference>
<evidence type="ECO:0000259" key="3">
    <source>
        <dbReference type="Pfam" id="PF01551"/>
    </source>
</evidence>
<dbReference type="FunFam" id="2.70.70.10:FF:000006">
    <property type="entry name" value="M23 family peptidase"/>
    <property type="match status" value="1"/>
</dbReference>
<dbReference type="Gene3D" id="2.70.70.10">
    <property type="entry name" value="Glucose Permease (Domain IIA)"/>
    <property type="match status" value="1"/>
</dbReference>
<protein>
    <submittedName>
        <fullName evidence="4">Peptidase family M23</fullName>
    </submittedName>
</protein>
<evidence type="ECO:0000313" key="4">
    <source>
        <dbReference type="EMBL" id="SHO47453.1"/>
    </source>
</evidence>
<keyword evidence="2" id="KW-0472">Membrane</keyword>
<feature type="transmembrane region" description="Helical" evidence="2">
    <location>
        <begin position="26"/>
        <end position="51"/>
    </location>
</feature>
<dbReference type="InterPro" id="IPR011055">
    <property type="entry name" value="Dup_hybrid_motif"/>
</dbReference>
<gene>
    <name evidence="4" type="ORF">SAMN02745220_01876</name>
</gene>